<dbReference type="GO" id="GO:0015031">
    <property type="term" value="P:protein transport"/>
    <property type="evidence" value="ECO:0007669"/>
    <property type="project" value="UniProtKB-KW"/>
</dbReference>
<accession>A0A061J898</accession>
<dbReference type="VEuPathDB" id="TriTrypDB:TRSC58_02760"/>
<dbReference type="EMBL" id="AUPL01002760">
    <property type="protein sequence ID" value="ESL09517.1"/>
    <property type="molecule type" value="Genomic_DNA"/>
</dbReference>
<feature type="domain" description="CNH" evidence="5">
    <location>
        <begin position="16"/>
        <end position="302"/>
    </location>
</feature>
<keyword evidence="2" id="KW-0813">Transport</keyword>
<dbReference type="PANTHER" id="PTHR12894:SF27">
    <property type="entry name" value="TRANSFORMING GROWTH FACTOR-BETA RECEPTOR-ASSOCIATED PROTEIN 1"/>
    <property type="match status" value="1"/>
</dbReference>
<dbReference type="Pfam" id="PF00780">
    <property type="entry name" value="CNH"/>
    <property type="match status" value="1"/>
</dbReference>
<dbReference type="InterPro" id="IPR019453">
    <property type="entry name" value="VPS39/TGFA1_Znf"/>
</dbReference>
<evidence type="ECO:0000256" key="4">
    <source>
        <dbReference type="ARBA" id="ARBA00022927"/>
    </source>
</evidence>
<dbReference type="InterPro" id="IPR019452">
    <property type="entry name" value="VPS39/TGF_beta_rcpt-assoc_1"/>
</dbReference>
<dbReference type="Pfam" id="PF10366">
    <property type="entry name" value="Vps39_1"/>
    <property type="match status" value="1"/>
</dbReference>
<gene>
    <name evidence="6" type="ORF">TRSC58_02760</name>
</gene>
<dbReference type="PROSITE" id="PS50219">
    <property type="entry name" value="CNH"/>
    <property type="match status" value="1"/>
</dbReference>
<proteinExistence type="predicted"/>
<keyword evidence="3" id="KW-0963">Cytoplasm</keyword>
<dbReference type="InterPro" id="IPR001180">
    <property type="entry name" value="CNH_dom"/>
</dbReference>
<evidence type="ECO:0000256" key="1">
    <source>
        <dbReference type="ARBA" id="ARBA00004496"/>
    </source>
</evidence>
<dbReference type="OrthoDB" id="5325112at2759"/>
<dbReference type="Proteomes" id="UP000031737">
    <property type="component" value="Unassembled WGS sequence"/>
</dbReference>
<sequence>MSHEAFRLTELKKKLPYKIESIATVRNLFFLGTNDGKLIVYEVPLQDYDAQCVYVHSSKHKQPIRMIIPIVEEEILLLVVGDVISVHRLNPMTSAQLDCLPEDRLPELNTVKGAKDIVALHLKRQRGTFYMAVLQRKKITVYAYRQQLKEFVIVNDGLLLPDGAKTLLWVGKNLMIGFRREYVLMQVSNGVTDCLYPTGKSGTPLLLSLDPVPEVLVGEETTGVRALHDGSRVPGKNGMPWSSIPTNAAYIHPFLLTIHSGGNCIEVRLPFFTDNAKAADPELWQSISLKYADRISQRPFADFDASLPKETTPPDALRRDITIVVNSSNTVYLLELVPIREQVLALASVDCVEAGLLLCQLCANEVDQATAGSLKTQYALWSFNTKKDFKTAMLRFRDANVDPLLVISLFPGLLTQRAQAEWHPPQTHIHPLDATELAQHMPNALAAFLDYAVPLRREYATVETETLAEAIDTAILKAYVIIGDEPQLLSFLAEGNACALTESEVFLAEREQWVALVTLWYSHGQHHKSLALLQALGTTGERISLKSLLSTSSSSVGLSFDAAFSRILQPLLVRTLGESGSMLVAPREGGKTGFIPQTLMAQLLAEVAVDVEPSQQTYLLRRCVGVVVTILYMRLLSWKERESMPLVEQYSPWILANVSPRWSVRMLAAADLQPKDYAAVLRIIGSDMSDIGVTQPYERVVEWFSFVFADTCNLSTDASLHDAYFQSLVQFVLSPSCAAAATAEEEQRTATGRQRLEQFLRSSHHIDLTRVQAVLEQPEVRGEMYAERAIIYYRLMRHEEAIRMFLYEAQHLRAAQDYATRVGRDGQDGFQILLHLLLSPGDGCTGPRLSDALTIVNTCDEVNPFTALPMLPADTPLAPIAGFVKRSLRDASVRSRNAAIHASVLEARIRQAELKLARERALQVVLDLGSSCVVCGKKLRPDVVFARFPNDVVVHQACMEDEHICPVTYKDFRLGIEPVARGAF</sequence>
<dbReference type="GO" id="GO:0006914">
    <property type="term" value="P:autophagy"/>
    <property type="evidence" value="ECO:0007669"/>
    <property type="project" value="TreeGrafter"/>
</dbReference>
<evidence type="ECO:0000313" key="6">
    <source>
        <dbReference type="EMBL" id="ESL09517.1"/>
    </source>
</evidence>
<dbReference type="GO" id="GO:0005737">
    <property type="term" value="C:cytoplasm"/>
    <property type="evidence" value="ECO:0007669"/>
    <property type="project" value="UniProtKB-SubCell"/>
</dbReference>
<keyword evidence="7" id="KW-1185">Reference proteome</keyword>
<evidence type="ECO:0000313" key="7">
    <source>
        <dbReference type="Proteomes" id="UP000031737"/>
    </source>
</evidence>
<reference evidence="6 7" key="1">
    <citation type="submission" date="2013-07" db="EMBL/GenBank/DDBJ databases">
        <authorList>
            <person name="Stoco P.H."/>
            <person name="Wagner G."/>
            <person name="Gerber A."/>
            <person name="Zaha A."/>
            <person name="Thompson C."/>
            <person name="Bartholomeu D.C."/>
            <person name="Luckemeyer D.D."/>
            <person name="Bahia D."/>
            <person name="Loreto E."/>
            <person name="Prestes E.B."/>
            <person name="Lima F.M."/>
            <person name="Rodrigues-Luiz G."/>
            <person name="Vallejo G.A."/>
            <person name="Filho J.F."/>
            <person name="Monteiro K.M."/>
            <person name="Tyler K.M."/>
            <person name="de Almeida L.G."/>
            <person name="Ortiz M.F."/>
            <person name="Siervo M.A."/>
            <person name="de Moraes M.H."/>
            <person name="Cunha O.L."/>
            <person name="Mendonca-Neto R."/>
            <person name="Silva R."/>
            <person name="Teixeira S.M."/>
            <person name="Murta S.M."/>
            <person name="Sincero T.C."/>
            <person name="Mendes T.A."/>
            <person name="Urmenyi T.P."/>
            <person name="Silva V.G."/>
            <person name="da Rocha W.D."/>
            <person name="Andersson B."/>
            <person name="Romanha A.J."/>
            <person name="Steindel M."/>
            <person name="de Vasconcelos A.T."/>
            <person name="Grisard E.C."/>
        </authorList>
    </citation>
    <scope>NUCLEOTIDE SEQUENCE [LARGE SCALE GENOMIC DNA]</scope>
    <source>
        <strain evidence="6 7">SC58</strain>
    </source>
</reference>
<evidence type="ECO:0000259" key="5">
    <source>
        <dbReference type="PROSITE" id="PS50219"/>
    </source>
</evidence>
<dbReference type="InterPro" id="IPR032914">
    <property type="entry name" value="Vam6/VPS39/TRAP1"/>
</dbReference>
<dbReference type="GO" id="GO:0016020">
    <property type="term" value="C:membrane"/>
    <property type="evidence" value="ECO:0007669"/>
    <property type="project" value="TreeGrafter"/>
</dbReference>
<organism evidence="6 7">
    <name type="scientific">Trypanosoma rangeli SC58</name>
    <dbReference type="NCBI Taxonomy" id="429131"/>
    <lineage>
        <taxon>Eukaryota</taxon>
        <taxon>Discoba</taxon>
        <taxon>Euglenozoa</taxon>
        <taxon>Kinetoplastea</taxon>
        <taxon>Metakinetoplastina</taxon>
        <taxon>Trypanosomatida</taxon>
        <taxon>Trypanosomatidae</taxon>
        <taxon>Trypanosoma</taxon>
        <taxon>Herpetosoma</taxon>
    </lineage>
</organism>
<dbReference type="GO" id="GO:0034058">
    <property type="term" value="P:endosomal vesicle fusion"/>
    <property type="evidence" value="ECO:0007669"/>
    <property type="project" value="TreeGrafter"/>
</dbReference>
<dbReference type="PANTHER" id="PTHR12894">
    <property type="entry name" value="CNH DOMAIN CONTAINING"/>
    <property type="match status" value="1"/>
</dbReference>
<evidence type="ECO:0000256" key="2">
    <source>
        <dbReference type="ARBA" id="ARBA00022448"/>
    </source>
</evidence>
<dbReference type="AlphaFoldDB" id="A0A061J898"/>
<protein>
    <recommendedName>
        <fullName evidence="5">CNH domain-containing protein</fullName>
    </recommendedName>
</protein>
<comment type="subcellular location">
    <subcellularLocation>
        <location evidence="1">Cytoplasm</location>
    </subcellularLocation>
</comment>
<name>A0A061J898_TRYRA</name>
<comment type="caution">
    <text evidence="6">The sequence shown here is derived from an EMBL/GenBank/DDBJ whole genome shotgun (WGS) entry which is preliminary data.</text>
</comment>
<keyword evidence="4" id="KW-0653">Protein transport</keyword>
<evidence type="ECO:0000256" key="3">
    <source>
        <dbReference type="ARBA" id="ARBA00022490"/>
    </source>
</evidence>
<dbReference type="Pfam" id="PF10367">
    <property type="entry name" value="zf-Vps39_C"/>
    <property type="match status" value="1"/>
</dbReference>